<gene>
    <name evidence="1" type="ORF">LCGC14_1667330</name>
</gene>
<organism evidence="1">
    <name type="scientific">marine sediment metagenome</name>
    <dbReference type="NCBI Taxonomy" id="412755"/>
    <lineage>
        <taxon>unclassified sequences</taxon>
        <taxon>metagenomes</taxon>
        <taxon>ecological metagenomes</taxon>
    </lineage>
</organism>
<reference evidence="1" key="1">
    <citation type="journal article" date="2015" name="Nature">
        <title>Complex archaea that bridge the gap between prokaryotes and eukaryotes.</title>
        <authorList>
            <person name="Spang A."/>
            <person name="Saw J.H."/>
            <person name="Jorgensen S.L."/>
            <person name="Zaremba-Niedzwiedzka K."/>
            <person name="Martijn J."/>
            <person name="Lind A.E."/>
            <person name="van Eijk R."/>
            <person name="Schleper C."/>
            <person name="Guy L."/>
            <person name="Ettema T.J."/>
        </authorList>
    </citation>
    <scope>NUCLEOTIDE SEQUENCE</scope>
</reference>
<accession>A0A0F9IEX1</accession>
<protein>
    <submittedName>
        <fullName evidence="1">Uncharacterized protein</fullName>
    </submittedName>
</protein>
<comment type="caution">
    <text evidence="1">The sequence shown here is derived from an EMBL/GenBank/DDBJ whole genome shotgun (WGS) entry which is preliminary data.</text>
</comment>
<proteinExistence type="predicted"/>
<evidence type="ECO:0000313" key="1">
    <source>
        <dbReference type="EMBL" id="KKM18279.1"/>
    </source>
</evidence>
<dbReference type="AlphaFoldDB" id="A0A0F9IEX1"/>
<dbReference type="EMBL" id="LAZR01014255">
    <property type="protein sequence ID" value="KKM18279.1"/>
    <property type="molecule type" value="Genomic_DNA"/>
</dbReference>
<name>A0A0F9IEX1_9ZZZZ</name>
<sequence>MSNIMYSPEISGDEGNYEWAVHFDKTGKPGATKGYLGITQLEKGKVKERVLLSPDQVTELAKFIKKKIRTSIF</sequence>